<dbReference type="EMBL" id="QXFJ01000017">
    <property type="protein sequence ID" value="RIV71529.1"/>
    <property type="molecule type" value="Genomic_DNA"/>
</dbReference>
<evidence type="ECO:0000313" key="6">
    <source>
        <dbReference type="Proteomes" id="UP000321528"/>
    </source>
</evidence>
<dbReference type="InterPro" id="IPR050282">
    <property type="entry name" value="Cycloisomerase_2"/>
</dbReference>
<keyword evidence="2" id="KW-0313">Glucose metabolism</keyword>
<evidence type="ECO:0000313" key="5">
    <source>
        <dbReference type="Proteomes" id="UP000284189"/>
    </source>
</evidence>
<dbReference type="InterPro" id="IPR011048">
    <property type="entry name" value="Haem_d1_sf"/>
</dbReference>
<dbReference type="Proteomes" id="UP000321528">
    <property type="component" value="Unassembled WGS sequence"/>
</dbReference>
<dbReference type="GO" id="GO:0017057">
    <property type="term" value="F:6-phosphogluconolactonase activity"/>
    <property type="evidence" value="ECO:0007669"/>
    <property type="project" value="TreeGrafter"/>
</dbReference>
<comment type="caution">
    <text evidence="3">The sequence shown here is derived from an EMBL/GenBank/DDBJ whole genome shotgun (WGS) entry which is preliminary data.</text>
</comment>
<dbReference type="GO" id="GO:0005829">
    <property type="term" value="C:cytosol"/>
    <property type="evidence" value="ECO:0007669"/>
    <property type="project" value="TreeGrafter"/>
</dbReference>
<keyword evidence="6" id="KW-1185">Reference proteome</keyword>
<accession>A0A418N8T7</accession>
<dbReference type="Pfam" id="PF10282">
    <property type="entry name" value="Lactonase"/>
    <property type="match status" value="1"/>
</dbReference>
<evidence type="ECO:0000256" key="1">
    <source>
        <dbReference type="ARBA" id="ARBA00005564"/>
    </source>
</evidence>
<dbReference type="GO" id="GO:0006006">
    <property type="term" value="P:glucose metabolic process"/>
    <property type="evidence" value="ECO:0007669"/>
    <property type="project" value="UniProtKB-KW"/>
</dbReference>
<dbReference type="AlphaFoldDB" id="A0A418N8T7"/>
<proteinExistence type="inferred from homology"/>
<sequence length="349" mass="38664">MWMTFFIGSYTEYPIPGFGGVGQGIYTVSLNTKTGELKHIHSKKERNPSYLAISNDNRFLYCPTELDETEFPRIGAYKINSDFSLDFLNGQPISGGYPCHVAVDSKSVFVACYATGNIIQYPLCADGKLGVAIAEYQHQGIGMDKDRQEGPHTHQIEVHPNGKDIYVCDLGIDTIKAYRYDGAKLSPNAMGDCPVSKGSGPRHLVFDSEGGRAYVINELKGKISVLGMYGESYREIDVYPFLPKNYMGKPSASAIRIHPNGQFLYAANRGSETITVFSIAKEKLELVGYEHTGGEELREFNITPDGNWLLACHQNSHDIVVYNINGNGMLSEKFRTKEILSPVCVAFLN</sequence>
<organism evidence="3 5">
    <name type="scientific">Flagellimonas aequoris</name>
    <dbReference type="NCBI Taxonomy" id="2306997"/>
    <lineage>
        <taxon>Bacteria</taxon>
        <taxon>Pseudomonadati</taxon>
        <taxon>Bacteroidota</taxon>
        <taxon>Flavobacteriia</taxon>
        <taxon>Flavobacteriales</taxon>
        <taxon>Flavobacteriaceae</taxon>
        <taxon>Flagellimonas</taxon>
    </lineage>
</organism>
<dbReference type="SUPFAM" id="SSF51004">
    <property type="entry name" value="C-terminal (heme d1) domain of cytochrome cd1-nitrite reductase"/>
    <property type="match status" value="1"/>
</dbReference>
<reference evidence="3 5" key="1">
    <citation type="submission" date="2018-08" db="EMBL/GenBank/DDBJ databases">
        <title>Proposal of Muricauda 72 sp.nov. and Muricauda NH166 sp.nov., isolated from seawater.</title>
        <authorList>
            <person name="Cheng H."/>
            <person name="Wu Y.-H."/>
            <person name="Guo L.-L."/>
            <person name="Xu X.-W."/>
        </authorList>
    </citation>
    <scope>NUCLEOTIDE SEQUENCE [LARGE SCALE GENOMIC DNA]</scope>
    <source>
        <strain evidence="3 5">NH166</strain>
    </source>
</reference>
<dbReference type="PANTHER" id="PTHR30344:SF1">
    <property type="entry name" value="6-PHOSPHOGLUCONOLACTONASE"/>
    <property type="match status" value="1"/>
</dbReference>
<name>A0A418N8T7_9FLAO</name>
<evidence type="ECO:0000256" key="2">
    <source>
        <dbReference type="ARBA" id="ARBA00022526"/>
    </source>
</evidence>
<dbReference type="OrthoDB" id="9790815at2"/>
<evidence type="ECO:0000313" key="4">
    <source>
        <dbReference type="EMBL" id="TXK03094.1"/>
    </source>
</evidence>
<evidence type="ECO:0000313" key="3">
    <source>
        <dbReference type="EMBL" id="RIV71529.1"/>
    </source>
</evidence>
<comment type="similarity">
    <text evidence="1">Belongs to the cycloisomerase 2 family.</text>
</comment>
<dbReference type="EMBL" id="VNWL01000016">
    <property type="protein sequence ID" value="TXK03094.1"/>
    <property type="molecule type" value="Genomic_DNA"/>
</dbReference>
<protein>
    <submittedName>
        <fullName evidence="3">Lactonase family protein</fullName>
    </submittedName>
</protein>
<reference evidence="4 6" key="2">
    <citation type="submission" date="2019-07" db="EMBL/GenBank/DDBJ databases">
        <title>Draft genome of two Muricauda strains isolated from deep sea.</title>
        <authorList>
            <person name="Sun C."/>
        </authorList>
    </citation>
    <scope>NUCLEOTIDE SEQUENCE [LARGE SCALE GENOMIC DNA]</scope>
    <source>
        <strain evidence="4 6">NH166</strain>
    </source>
</reference>
<dbReference type="PANTHER" id="PTHR30344">
    <property type="entry name" value="6-PHOSPHOGLUCONOLACTONASE-RELATED"/>
    <property type="match status" value="1"/>
</dbReference>
<dbReference type="Proteomes" id="UP000284189">
    <property type="component" value="Unassembled WGS sequence"/>
</dbReference>
<gene>
    <name evidence="3" type="ORF">D2U88_07125</name>
    <name evidence="4" type="ORF">FQ019_07070</name>
</gene>
<keyword evidence="2" id="KW-0119">Carbohydrate metabolism</keyword>
<dbReference type="Gene3D" id="2.130.10.10">
    <property type="entry name" value="YVTN repeat-like/Quinoprotein amine dehydrogenase"/>
    <property type="match status" value="1"/>
</dbReference>
<dbReference type="RefSeq" id="WP_119639695.1">
    <property type="nucleotide sequence ID" value="NZ_QXFJ01000017.1"/>
</dbReference>
<dbReference type="InterPro" id="IPR015943">
    <property type="entry name" value="WD40/YVTN_repeat-like_dom_sf"/>
</dbReference>
<dbReference type="InterPro" id="IPR019405">
    <property type="entry name" value="Lactonase_7-beta_prop"/>
</dbReference>